<keyword evidence="2" id="KW-1185">Reference proteome</keyword>
<evidence type="ECO:0000313" key="2">
    <source>
        <dbReference type="Proteomes" id="UP000198379"/>
    </source>
</evidence>
<gene>
    <name evidence="1" type="ORF">SAMN06265376_104108</name>
</gene>
<dbReference type="EMBL" id="FZNY01000004">
    <property type="protein sequence ID" value="SNR89858.1"/>
    <property type="molecule type" value="Genomic_DNA"/>
</dbReference>
<accession>A0A239A424</accession>
<protein>
    <submittedName>
        <fullName evidence="1">Uncharacterized protein</fullName>
    </submittedName>
</protein>
<organism evidence="1 2">
    <name type="scientific">Dokdonia pacifica</name>
    <dbReference type="NCBI Taxonomy" id="1627892"/>
    <lineage>
        <taxon>Bacteria</taxon>
        <taxon>Pseudomonadati</taxon>
        <taxon>Bacteroidota</taxon>
        <taxon>Flavobacteriia</taxon>
        <taxon>Flavobacteriales</taxon>
        <taxon>Flavobacteriaceae</taxon>
        <taxon>Dokdonia</taxon>
    </lineage>
</organism>
<dbReference type="OrthoDB" id="797788at2"/>
<dbReference type="AlphaFoldDB" id="A0A239A424"/>
<dbReference type="RefSeq" id="WP_089371926.1">
    <property type="nucleotide sequence ID" value="NZ_BMEP01000007.1"/>
</dbReference>
<proteinExistence type="predicted"/>
<dbReference type="Proteomes" id="UP000198379">
    <property type="component" value="Unassembled WGS sequence"/>
</dbReference>
<name>A0A239A424_9FLAO</name>
<evidence type="ECO:0000313" key="1">
    <source>
        <dbReference type="EMBL" id="SNR89858.1"/>
    </source>
</evidence>
<sequence>MKTDLYTKSILTVIAVALSIIVLKDIAIIPQAHAGSTHTDIPVVNSNYGLVPVNEDGSINVRLVNTEQLDVNIKNIDTYDELRVDLRRINTSDELDINLDEIGGGWIRNGGPIPVKIEQ</sequence>
<reference evidence="1 2" key="1">
    <citation type="submission" date="2017-06" db="EMBL/GenBank/DDBJ databases">
        <authorList>
            <person name="Kim H.J."/>
            <person name="Triplett B.A."/>
        </authorList>
    </citation>
    <scope>NUCLEOTIDE SEQUENCE [LARGE SCALE GENOMIC DNA]</scope>
    <source>
        <strain evidence="1 2">DSM 25597</strain>
    </source>
</reference>